<feature type="transmembrane region" description="Helical" evidence="1">
    <location>
        <begin position="37"/>
        <end position="58"/>
    </location>
</feature>
<accession>A0ABR2W3I2</accession>
<keyword evidence="1" id="KW-1133">Transmembrane helix</keyword>
<evidence type="ECO:0000313" key="3">
    <source>
        <dbReference type="EMBL" id="KAK9718719.1"/>
    </source>
</evidence>
<keyword evidence="4" id="KW-1185">Reference proteome</keyword>
<organism evidence="3 4">
    <name type="scientific">Basidiobolus ranarum</name>
    <dbReference type="NCBI Taxonomy" id="34480"/>
    <lineage>
        <taxon>Eukaryota</taxon>
        <taxon>Fungi</taxon>
        <taxon>Fungi incertae sedis</taxon>
        <taxon>Zoopagomycota</taxon>
        <taxon>Entomophthoromycotina</taxon>
        <taxon>Basidiobolomycetes</taxon>
        <taxon>Basidiobolales</taxon>
        <taxon>Basidiobolaceae</taxon>
        <taxon>Basidiobolus</taxon>
    </lineage>
</organism>
<proteinExistence type="predicted"/>
<gene>
    <name evidence="3" type="ORF">K7432_005316</name>
</gene>
<keyword evidence="1" id="KW-0472">Membrane</keyword>
<keyword evidence="1" id="KW-0812">Transmembrane</keyword>
<evidence type="ECO:0000256" key="2">
    <source>
        <dbReference type="SAM" id="SignalP"/>
    </source>
</evidence>
<sequence>MRYLLFLTLTSSQYLLASCQSSSEANSSLGTSTTKIPYILGGVLSIIVVILAIVYIIYRGWRMLAYRKEHKRRVQLALEDRQIHASRNDTELPQYSIRASQVTLPSSIVETLSVGIQLKSYVSPPPPIYSTSG</sequence>
<protein>
    <submittedName>
        <fullName evidence="3">Uncharacterized protein</fullName>
    </submittedName>
</protein>
<evidence type="ECO:0000313" key="4">
    <source>
        <dbReference type="Proteomes" id="UP001479436"/>
    </source>
</evidence>
<name>A0ABR2W3I2_9FUNG</name>
<comment type="caution">
    <text evidence="3">The sequence shown here is derived from an EMBL/GenBank/DDBJ whole genome shotgun (WGS) entry which is preliminary data.</text>
</comment>
<dbReference type="Proteomes" id="UP001479436">
    <property type="component" value="Unassembled WGS sequence"/>
</dbReference>
<reference evidence="3 4" key="1">
    <citation type="submission" date="2023-04" db="EMBL/GenBank/DDBJ databases">
        <title>Genome of Basidiobolus ranarum AG-B5.</title>
        <authorList>
            <person name="Stajich J.E."/>
            <person name="Carter-House D."/>
            <person name="Gryganskyi A."/>
        </authorList>
    </citation>
    <scope>NUCLEOTIDE SEQUENCE [LARGE SCALE GENOMIC DNA]</scope>
    <source>
        <strain evidence="3 4">AG-B5</strain>
    </source>
</reference>
<feature type="signal peptide" evidence="2">
    <location>
        <begin position="1"/>
        <end position="19"/>
    </location>
</feature>
<keyword evidence="2" id="KW-0732">Signal</keyword>
<feature type="chain" id="PRO_5045909414" evidence="2">
    <location>
        <begin position="20"/>
        <end position="133"/>
    </location>
</feature>
<dbReference type="PROSITE" id="PS51257">
    <property type="entry name" value="PROKAR_LIPOPROTEIN"/>
    <property type="match status" value="1"/>
</dbReference>
<dbReference type="EMBL" id="JASJQH010007081">
    <property type="protein sequence ID" value="KAK9718719.1"/>
    <property type="molecule type" value="Genomic_DNA"/>
</dbReference>
<evidence type="ECO:0000256" key="1">
    <source>
        <dbReference type="SAM" id="Phobius"/>
    </source>
</evidence>